<protein>
    <submittedName>
        <fullName evidence="10">SSD domain-containing protein</fullName>
    </submittedName>
</protein>
<evidence type="ECO:0000313" key="9">
    <source>
        <dbReference type="Proteomes" id="UP000887566"/>
    </source>
</evidence>
<keyword evidence="5 7" id="KW-0472">Membrane</keyword>
<dbReference type="WBParaSite" id="PSAMB.scaffold6591size9170.g28754.t1">
    <property type="protein sequence ID" value="PSAMB.scaffold6591size9170.g28754.t1"/>
    <property type="gene ID" value="PSAMB.scaffold6591size9170.g28754"/>
</dbReference>
<keyword evidence="6" id="KW-0325">Glycoprotein</keyword>
<name>A0A914X5J9_9BILA</name>
<dbReference type="PANTHER" id="PTHR10796:SF103">
    <property type="entry name" value="SSD DOMAIN-CONTAINING PROTEIN"/>
    <property type="match status" value="1"/>
</dbReference>
<sequence length="862" mass="98235">MLTVVLERFFECYARFLGRNVKWFIIVPVSLVCLLSLGWCRFEMYDDPRRMFTPETSFWKRQEQSLWRFINADVDGMIYVMLLPKENGNVVERKVARDLVAVIDHLENNITLAVEGEHIHLGRLLNTDAPHADVNKLVTAFMKLTAHRTKSTRLITYPMADLFQQNFFVPLSFGDVRSSNGTLDYAGSLVLFYLLNYETQLDKERHWQFQEKLWQYSRRSELHKDVDVIVFTWKSLLLEMRKNTYQTLQFTPGAFLLMIVFSIVAMFDWKVSKSLHLHAMAGLISTLMSFMSSMGLMYGIGYEYNDLVSITSFLALAIGVDDTFIMLSAWKRHGHIGDPRERLVPMFVEAGSSIFFTSLTDVLAFGVGMTMDIPALRHFCLFTGVAIFFDFILQVSFYPAAMVVCDRLRPTVNRMMGLEKLSVMMRRRSVRAMEVTALKEREGESSSTVASICIKLINSRPLRVLFTLLTICTSVVALLGICWIRPDSNIAKLMTDDSPFKTHMSVFDKHFWSKGALFQFAVNAPKYTNESDMNRFESFVSKLESLPTAVGSTSTNLWLREFTFYMIDWSVEYTDANSAVLSYLNGQEITRKHMTFEPQFDATTNKTFLLPSRFLFTTAFWGGKTWAERADLLERIGKILVEFSDYEPAAYNDIVHLGDVLLYTRTALKQTLGTALFTTFFISLLFVPLDNPRSLCLIVLMATSFISINAAVIGYLSLWDVDVDIVSMVTILMSVGFSVDYTVHMAFTYARQSTDKYPSSADRIRNALREVATPIFLAATSTLTAVSLLAFVGSYMIRVFLKTIFLVVIFGMVQSLIVLPIFFMGIDKRGTSPTNVRRSQSVTSQVPLIRSSSAILRKLSTW</sequence>
<dbReference type="Pfam" id="PF02460">
    <property type="entry name" value="Patched"/>
    <property type="match status" value="1"/>
</dbReference>
<feature type="transmembrane region" description="Helical" evidence="7">
    <location>
        <begin position="695"/>
        <end position="719"/>
    </location>
</feature>
<comment type="similarity">
    <text evidence="2">Belongs to the patched family.</text>
</comment>
<feature type="transmembrane region" description="Helical" evidence="7">
    <location>
        <begin position="803"/>
        <end position="823"/>
    </location>
</feature>
<dbReference type="GO" id="GO:0005886">
    <property type="term" value="C:plasma membrane"/>
    <property type="evidence" value="ECO:0007669"/>
    <property type="project" value="TreeGrafter"/>
</dbReference>
<evidence type="ECO:0000259" key="8">
    <source>
        <dbReference type="PROSITE" id="PS50156"/>
    </source>
</evidence>
<evidence type="ECO:0000256" key="5">
    <source>
        <dbReference type="ARBA" id="ARBA00023136"/>
    </source>
</evidence>
<dbReference type="GO" id="GO:0006897">
    <property type="term" value="P:endocytosis"/>
    <property type="evidence" value="ECO:0007669"/>
    <property type="project" value="TreeGrafter"/>
</dbReference>
<dbReference type="AlphaFoldDB" id="A0A914X5J9"/>
<evidence type="ECO:0000256" key="7">
    <source>
        <dbReference type="SAM" id="Phobius"/>
    </source>
</evidence>
<feature type="transmembrane region" description="Helical" evidence="7">
    <location>
        <begin position="23"/>
        <end position="42"/>
    </location>
</feature>
<dbReference type="GO" id="GO:0030659">
    <property type="term" value="C:cytoplasmic vesicle membrane"/>
    <property type="evidence" value="ECO:0007669"/>
    <property type="project" value="TreeGrafter"/>
</dbReference>
<organism evidence="9 10">
    <name type="scientific">Plectus sambesii</name>
    <dbReference type="NCBI Taxonomy" id="2011161"/>
    <lineage>
        <taxon>Eukaryota</taxon>
        <taxon>Metazoa</taxon>
        <taxon>Ecdysozoa</taxon>
        <taxon>Nematoda</taxon>
        <taxon>Chromadorea</taxon>
        <taxon>Plectida</taxon>
        <taxon>Plectina</taxon>
        <taxon>Plectoidea</taxon>
        <taxon>Plectidae</taxon>
        <taxon>Plectus</taxon>
    </lineage>
</organism>
<feature type="domain" description="SSD" evidence="8">
    <location>
        <begin position="254"/>
        <end position="404"/>
    </location>
</feature>
<dbReference type="PROSITE" id="PS50156">
    <property type="entry name" value="SSD"/>
    <property type="match status" value="1"/>
</dbReference>
<dbReference type="SUPFAM" id="SSF82866">
    <property type="entry name" value="Multidrug efflux transporter AcrB transmembrane domain"/>
    <property type="match status" value="2"/>
</dbReference>
<reference evidence="10" key="1">
    <citation type="submission" date="2022-11" db="UniProtKB">
        <authorList>
            <consortium name="WormBaseParasite"/>
        </authorList>
    </citation>
    <scope>IDENTIFICATION</scope>
</reference>
<proteinExistence type="inferred from homology"/>
<evidence type="ECO:0000256" key="4">
    <source>
        <dbReference type="ARBA" id="ARBA00022989"/>
    </source>
</evidence>
<keyword evidence="4 7" id="KW-1133">Transmembrane helix</keyword>
<evidence type="ECO:0000256" key="3">
    <source>
        <dbReference type="ARBA" id="ARBA00022692"/>
    </source>
</evidence>
<accession>A0A914X5J9</accession>
<dbReference type="InterPro" id="IPR000731">
    <property type="entry name" value="SSD"/>
</dbReference>
<keyword evidence="3 7" id="KW-0812">Transmembrane</keyword>
<feature type="transmembrane region" description="Helical" evidence="7">
    <location>
        <begin position="279"/>
        <end position="300"/>
    </location>
</feature>
<evidence type="ECO:0000256" key="2">
    <source>
        <dbReference type="ARBA" id="ARBA00005585"/>
    </source>
</evidence>
<dbReference type="PANTHER" id="PTHR10796">
    <property type="entry name" value="PATCHED-RELATED"/>
    <property type="match status" value="1"/>
</dbReference>
<feature type="transmembrane region" description="Helical" evidence="7">
    <location>
        <begin position="307"/>
        <end position="330"/>
    </location>
</feature>
<feature type="transmembrane region" description="Helical" evidence="7">
    <location>
        <begin position="464"/>
        <end position="484"/>
    </location>
</feature>
<dbReference type="GO" id="GO:0018996">
    <property type="term" value="P:molting cycle, collagen and cuticulin-based cuticle"/>
    <property type="evidence" value="ECO:0007669"/>
    <property type="project" value="TreeGrafter"/>
</dbReference>
<feature type="transmembrane region" description="Helical" evidence="7">
    <location>
        <begin position="771"/>
        <end position="797"/>
    </location>
</feature>
<dbReference type="Proteomes" id="UP000887566">
    <property type="component" value="Unplaced"/>
</dbReference>
<feature type="transmembrane region" description="Helical" evidence="7">
    <location>
        <begin position="725"/>
        <end position="750"/>
    </location>
</feature>
<evidence type="ECO:0000256" key="6">
    <source>
        <dbReference type="ARBA" id="ARBA00023180"/>
    </source>
</evidence>
<comment type="subcellular location">
    <subcellularLocation>
        <location evidence="1">Membrane</location>
        <topology evidence="1">Multi-pass membrane protein</topology>
    </subcellularLocation>
</comment>
<feature type="transmembrane region" description="Helical" evidence="7">
    <location>
        <begin position="350"/>
        <end position="367"/>
    </location>
</feature>
<feature type="transmembrane region" description="Helical" evidence="7">
    <location>
        <begin position="379"/>
        <end position="401"/>
    </location>
</feature>
<dbReference type="Gene3D" id="1.20.1640.10">
    <property type="entry name" value="Multidrug efflux transporter AcrB transmembrane domain"/>
    <property type="match status" value="2"/>
</dbReference>
<evidence type="ECO:0000256" key="1">
    <source>
        <dbReference type="ARBA" id="ARBA00004141"/>
    </source>
</evidence>
<evidence type="ECO:0000313" key="10">
    <source>
        <dbReference type="WBParaSite" id="PSAMB.scaffold6591size9170.g28754.t1"/>
    </source>
</evidence>
<dbReference type="InterPro" id="IPR003392">
    <property type="entry name" value="PTHD_SSD"/>
</dbReference>
<keyword evidence="9" id="KW-1185">Reference proteome</keyword>
<feature type="transmembrane region" description="Helical" evidence="7">
    <location>
        <begin position="248"/>
        <end position="267"/>
    </location>
</feature>
<dbReference type="InterPro" id="IPR051697">
    <property type="entry name" value="Patched_domain-protein"/>
</dbReference>